<keyword evidence="12" id="KW-1185">Reference proteome</keyword>
<evidence type="ECO:0000256" key="8">
    <source>
        <dbReference type="ARBA" id="ARBA00033215"/>
    </source>
</evidence>
<evidence type="ECO:0000256" key="2">
    <source>
        <dbReference type="ARBA" id="ARBA00008558"/>
    </source>
</evidence>
<dbReference type="SUPFAM" id="SSF48208">
    <property type="entry name" value="Six-hairpin glycosidases"/>
    <property type="match status" value="1"/>
</dbReference>
<evidence type="ECO:0000256" key="9">
    <source>
        <dbReference type="ARBA" id="ARBA00034243"/>
    </source>
</evidence>
<dbReference type="FunFam" id="1.50.10.10:FF:000021">
    <property type="entry name" value="N-acylglucosamine 2-epimerase"/>
    <property type="match status" value="1"/>
</dbReference>
<dbReference type="Pfam" id="PF07221">
    <property type="entry name" value="GlcNAc_2-epim"/>
    <property type="match status" value="1"/>
</dbReference>
<dbReference type="InterPro" id="IPR008928">
    <property type="entry name" value="6-hairpin_glycosidase_sf"/>
</dbReference>
<evidence type="ECO:0000313" key="11">
    <source>
        <dbReference type="EMBL" id="TRY61491.1"/>
    </source>
</evidence>
<dbReference type="EMBL" id="VCGU01000459">
    <property type="protein sequence ID" value="TRY61491.1"/>
    <property type="molecule type" value="Genomic_DNA"/>
</dbReference>
<comment type="similarity">
    <text evidence="2">Belongs to the N-acylglucosamine 2-epimerase family.</text>
</comment>
<reference evidence="11 12" key="1">
    <citation type="journal article" date="2018" name="Nat. Ecol. Evol.">
        <title>Genomic signatures of mitonuclear coevolution across populations of Tigriopus californicus.</title>
        <authorList>
            <person name="Barreto F.S."/>
            <person name="Watson E.T."/>
            <person name="Lima T.G."/>
            <person name="Willett C.S."/>
            <person name="Edmands S."/>
            <person name="Li W."/>
            <person name="Burton R.S."/>
        </authorList>
    </citation>
    <scope>NUCLEOTIDE SEQUENCE [LARGE SCALE GENOMIC DNA]</scope>
    <source>
        <strain evidence="11 12">San Diego</strain>
    </source>
</reference>
<comment type="caution">
    <text evidence="11">The sequence shown here is derived from an EMBL/GenBank/DDBJ whole genome shotgun (WGS) entry which is preliminary data.</text>
</comment>
<keyword evidence="5" id="KW-0413">Isomerase</keyword>
<proteinExistence type="inferred from homology"/>
<dbReference type="EC" id="5.1.3.8" evidence="3"/>
<dbReference type="GO" id="GO:0005975">
    <property type="term" value="P:carbohydrate metabolic process"/>
    <property type="evidence" value="ECO:0007669"/>
    <property type="project" value="InterPro"/>
</dbReference>
<dbReference type="STRING" id="6832.A0A553N7T8"/>
<gene>
    <name evidence="11" type="ORF">TCAL_06260</name>
</gene>
<evidence type="ECO:0000313" key="12">
    <source>
        <dbReference type="Proteomes" id="UP000318571"/>
    </source>
</evidence>
<protein>
    <recommendedName>
        <fullName evidence="4">N-acylglucosamine 2-epimerase</fullName>
        <ecNumber evidence="3">5.1.3.8</ecNumber>
    </recommendedName>
    <alternativeName>
        <fullName evidence="8">GlcNAc 2-epimerase</fullName>
    </alternativeName>
    <alternativeName>
        <fullName evidence="6">N-acetyl-D-glucosamine 2-epimerase</fullName>
    </alternativeName>
    <alternativeName>
        <fullName evidence="7">Renin-binding protein</fullName>
    </alternativeName>
</protein>
<evidence type="ECO:0000256" key="10">
    <source>
        <dbReference type="ARBA" id="ARBA00046544"/>
    </source>
</evidence>
<comment type="pathway">
    <text evidence="1">Amino-sugar metabolism; N-acetylneuraminate degradation.</text>
</comment>
<evidence type="ECO:0000256" key="5">
    <source>
        <dbReference type="ARBA" id="ARBA00023235"/>
    </source>
</evidence>
<dbReference type="InterPro" id="IPR012341">
    <property type="entry name" value="6hp_glycosidase-like_sf"/>
</dbReference>
<dbReference type="AlphaFoldDB" id="A0A553N7T8"/>
<dbReference type="PANTHER" id="PTHR15108">
    <property type="entry name" value="N-ACYLGLUCOSAMINE-2-EPIMERASE"/>
    <property type="match status" value="1"/>
</dbReference>
<evidence type="ECO:0000256" key="7">
    <source>
        <dbReference type="ARBA" id="ARBA00031909"/>
    </source>
</evidence>
<dbReference type="GO" id="GO:0050121">
    <property type="term" value="F:N-acylglucosamine 2-epimerase activity"/>
    <property type="evidence" value="ECO:0007669"/>
    <property type="project" value="UniProtKB-EC"/>
</dbReference>
<comment type="catalytic activity">
    <reaction evidence="9">
        <text>an N-acyl-D-glucosamine = an N-acyl-D-mannosamine</text>
        <dbReference type="Rhea" id="RHEA:19033"/>
        <dbReference type="ChEBI" id="CHEBI:16062"/>
        <dbReference type="ChEBI" id="CHEBI:17274"/>
        <dbReference type="EC" id="5.1.3.8"/>
    </reaction>
    <physiologicalReaction direction="left-to-right" evidence="9">
        <dbReference type="Rhea" id="RHEA:19034"/>
    </physiologicalReaction>
    <physiologicalReaction direction="right-to-left" evidence="9">
        <dbReference type="Rhea" id="RHEA:19035"/>
    </physiologicalReaction>
</comment>
<name>A0A553N7T8_TIGCA</name>
<dbReference type="Gene3D" id="1.50.10.10">
    <property type="match status" value="1"/>
</dbReference>
<evidence type="ECO:0000256" key="3">
    <source>
        <dbReference type="ARBA" id="ARBA00013176"/>
    </source>
</evidence>
<dbReference type="OMA" id="QPYNIFS"/>
<dbReference type="Proteomes" id="UP000318571">
    <property type="component" value="Chromosome 8"/>
</dbReference>
<evidence type="ECO:0000256" key="4">
    <source>
        <dbReference type="ARBA" id="ARBA00014959"/>
    </source>
</evidence>
<evidence type="ECO:0000256" key="6">
    <source>
        <dbReference type="ARBA" id="ARBA00031608"/>
    </source>
</evidence>
<evidence type="ECO:0000256" key="1">
    <source>
        <dbReference type="ARBA" id="ARBA00004878"/>
    </source>
</evidence>
<comment type="subunit">
    <text evidence="10">Homodimer. Forms a heterodimer with renin and inhibits its activity.</text>
</comment>
<accession>A0A553N7T8</accession>
<organism evidence="11 12">
    <name type="scientific">Tigriopus californicus</name>
    <name type="common">Marine copepod</name>
    <dbReference type="NCBI Taxonomy" id="6832"/>
    <lineage>
        <taxon>Eukaryota</taxon>
        <taxon>Metazoa</taxon>
        <taxon>Ecdysozoa</taxon>
        <taxon>Arthropoda</taxon>
        <taxon>Crustacea</taxon>
        <taxon>Multicrustacea</taxon>
        <taxon>Hexanauplia</taxon>
        <taxon>Copepoda</taxon>
        <taxon>Harpacticoida</taxon>
        <taxon>Harpacticidae</taxon>
        <taxon>Tigriopus</taxon>
    </lineage>
</organism>
<dbReference type="InterPro" id="IPR010819">
    <property type="entry name" value="AGE/CE"/>
</dbReference>
<sequence>MSSASFNVAEEARIYLGKISADLDRTVAFWLKNSHDDKNGGFFTCLTKDGKVYDTSKFGWLQGRQIWTYTQLYRRLERFRLPAILEAAIDGGKFLMEKLKDTKSHKVCFSANAQGEPTKIQRTLFAEVFYVMAMSGLAKVTNENIYKREALEMFKLIIHWAREDDSDLGRPKLPSTGNHQNLAVPMCILSLVHELDDLDIQESKLDMDEIRSWAVDRIKMHVQRQGTRILENVTQDGQEIDGFEGRKMVPGHAIECGWFLLKEAQKMQSHELTTLAIQTFIERPYEYGWDKNEEGFLYFVDVDDLPPTNLEWDMKLWWPHSEAMIAFLMAFNTAQNASHWERFKEVTDYAYEHFVDPDQGEWFGYLNRAGKVSSSAKGGPYKGCFHVPRALLICEEILTKIVNDHEE</sequence>